<dbReference type="Gene3D" id="3.10.290.10">
    <property type="entry name" value="RNA-binding S4 domain"/>
    <property type="match status" value="1"/>
</dbReference>
<dbReference type="PANTHER" id="PTHR47683:SF2">
    <property type="entry name" value="RNA-BINDING S4 DOMAIN-CONTAINING PROTEIN"/>
    <property type="match status" value="1"/>
</dbReference>
<dbReference type="SUPFAM" id="SSF55174">
    <property type="entry name" value="Alpha-L RNA-binding motif"/>
    <property type="match status" value="1"/>
</dbReference>
<dbReference type="GO" id="GO:0160139">
    <property type="term" value="F:23S rRNA pseudouridine(2605) synthase activity"/>
    <property type="evidence" value="ECO:0007669"/>
    <property type="project" value="UniProtKB-EC"/>
</dbReference>
<dbReference type="Proteomes" id="UP000633509">
    <property type="component" value="Unassembled WGS sequence"/>
</dbReference>
<evidence type="ECO:0000256" key="5">
    <source>
        <dbReference type="SAM" id="MobiDB-lite"/>
    </source>
</evidence>
<feature type="compositionally biased region" description="Basic and acidic residues" evidence="5">
    <location>
        <begin position="330"/>
        <end position="351"/>
    </location>
</feature>
<gene>
    <name evidence="7" type="ORF">H4W80_011185</name>
</gene>
<dbReference type="InterPro" id="IPR002942">
    <property type="entry name" value="S4_RNA-bd"/>
</dbReference>
<dbReference type="Pfam" id="PF01479">
    <property type="entry name" value="S4"/>
    <property type="match status" value="1"/>
</dbReference>
<evidence type="ECO:0000256" key="4">
    <source>
        <dbReference type="RuleBase" id="RU003887"/>
    </source>
</evidence>
<feature type="compositionally biased region" description="Low complexity" evidence="5">
    <location>
        <begin position="1"/>
        <end position="10"/>
    </location>
</feature>
<dbReference type="Pfam" id="PF00849">
    <property type="entry name" value="PseudoU_synth_2"/>
    <property type="match status" value="1"/>
</dbReference>
<dbReference type="InterPro" id="IPR020094">
    <property type="entry name" value="TruA/RsuA/RluB/E/F_N"/>
</dbReference>
<evidence type="ECO:0000256" key="2">
    <source>
        <dbReference type="ARBA" id="ARBA00023235"/>
    </source>
</evidence>
<dbReference type="InterPro" id="IPR006145">
    <property type="entry name" value="PsdUridine_synth_RsuA/RluA"/>
</dbReference>
<keyword evidence="3" id="KW-0694">RNA-binding</keyword>
<dbReference type="CDD" id="cd02870">
    <property type="entry name" value="PseudoU_synth_RsuA_like"/>
    <property type="match status" value="1"/>
</dbReference>
<dbReference type="Gene3D" id="3.30.70.580">
    <property type="entry name" value="Pseudouridine synthase I, catalytic domain, N-terminal subdomain"/>
    <property type="match status" value="1"/>
</dbReference>
<keyword evidence="2 4" id="KW-0413">Isomerase</keyword>
<evidence type="ECO:0000313" key="8">
    <source>
        <dbReference type="Proteomes" id="UP000633509"/>
    </source>
</evidence>
<comment type="caution">
    <text evidence="7">The sequence shown here is derived from an EMBL/GenBank/DDBJ whole genome shotgun (WGS) entry which is preliminary data.</text>
</comment>
<dbReference type="Gene3D" id="3.30.70.1560">
    <property type="entry name" value="Alpha-L RNA-binding motif"/>
    <property type="match status" value="1"/>
</dbReference>
<feature type="compositionally biased region" description="Basic and acidic residues" evidence="5">
    <location>
        <begin position="69"/>
        <end position="302"/>
    </location>
</feature>
<accession>A0ABR9MJ50</accession>
<feature type="compositionally biased region" description="Gly residues" evidence="5">
    <location>
        <begin position="40"/>
        <end position="50"/>
    </location>
</feature>
<protein>
    <recommendedName>
        <fullName evidence="4">Pseudouridine synthase</fullName>
        <ecNumber evidence="4">5.4.99.-</ecNumber>
    </recommendedName>
</protein>
<feature type="domain" description="RNA-binding S4" evidence="6">
    <location>
        <begin position="394"/>
        <end position="460"/>
    </location>
</feature>
<evidence type="ECO:0000313" key="7">
    <source>
        <dbReference type="EMBL" id="MBE1592927.1"/>
    </source>
</evidence>
<dbReference type="SUPFAM" id="SSF55120">
    <property type="entry name" value="Pseudouridine synthase"/>
    <property type="match status" value="1"/>
</dbReference>
<evidence type="ECO:0000256" key="1">
    <source>
        <dbReference type="ARBA" id="ARBA00008348"/>
    </source>
</evidence>
<dbReference type="NCBIfam" id="TIGR00093">
    <property type="entry name" value="pseudouridine synthase"/>
    <property type="match status" value="1"/>
</dbReference>
<name>A0ABR9MJ50_9ACTN</name>
<proteinExistence type="inferred from homology"/>
<dbReference type="InterPro" id="IPR057584">
    <property type="entry name" value="RDM3_C"/>
</dbReference>
<feature type="compositionally biased region" description="Basic and acidic residues" evidence="5">
    <location>
        <begin position="310"/>
        <end position="319"/>
    </location>
</feature>
<dbReference type="RefSeq" id="WP_318787528.1">
    <property type="nucleotide sequence ID" value="NZ_JADBEK010000001.1"/>
</dbReference>
<evidence type="ECO:0000259" key="6">
    <source>
        <dbReference type="SMART" id="SM00363"/>
    </source>
</evidence>
<dbReference type="InterPro" id="IPR000748">
    <property type="entry name" value="PsdUridine_synth_RsuA/RluB/E/F"/>
</dbReference>
<dbReference type="InterPro" id="IPR018496">
    <property type="entry name" value="PsdUridine_synth_RsuA/RluB_CS"/>
</dbReference>
<feature type="compositionally biased region" description="Low complexity" evidence="5">
    <location>
        <begin position="26"/>
        <end position="39"/>
    </location>
</feature>
<sequence length="631" mass="68749">MINRRSTPSGDGRGRGRTGGSGQGRAGRPAFRSDSSSGSRSGGGFRGGSGDSLRADRSGSRARYGSGDGEQRPSRGEREYPARDDRGNRYEDRGNRTGDRAGRNDDRGSRYDDRGGRYEDRNGRGERQERPRGDRGGYRPERRDDERGGGARGSRDERGGYGGDRRDERGGYAAGRRDDRGGFGAGRRDDRGGYAAGRRDDRGGFGAGRRDERGGSGAGRRDERGGFGAGRRDERGGFGAGRRDERGGYGAGRRDERGGYAANRRDDRGGYGAGRRDEREGSGAGRRDERGGFGAGRRDERSSSGGGGFRADRSGRRDGGAPASSRARFGRRDGDARPGDRAPRTPRRDDVQTIGSGSPQRDRVKAARQPLRDRDFYADDYTDERDTTEVPNGVRLQKVLAQAGVASRRACEEMIGDGRVTVNGQVVRRFGAKVDPATQVIHVDGKRIPTAPDLVYYALNKPIGVVSTMSDPQGRPCLADYVEELAPRLFHVGRLDTETEGLLLLTNDGELANRLTHPSYGVQKKYWAKVPGPIPRDLGRRLKQGIDLEDGLVKADSFAIVQEHGQQALVEVVLHEGRKHVVRRMLEEAGHRVIDLARIEFGPVKLGRTKPGTVRALTLKEVGELYAAVKL</sequence>
<evidence type="ECO:0000256" key="3">
    <source>
        <dbReference type="PROSITE-ProRule" id="PRU00182"/>
    </source>
</evidence>
<organism evidence="7 8">
    <name type="scientific">Nonomuraea angiospora</name>
    <dbReference type="NCBI Taxonomy" id="46172"/>
    <lineage>
        <taxon>Bacteria</taxon>
        <taxon>Bacillati</taxon>
        <taxon>Actinomycetota</taxon>
        <taxon>Actinomycetes</taxon>
        <taxon>Streptosporangiales</taxon>
        <taxon>Streptosporangiaceae</taxon>
        <taxon>Nonomuraea</taxon>
    </lineage>
</organism>
<reference evidence="7 8" key="1">
    <citation type="submission" date="2020-10" db="EMBL/GenBank/DDBJ databases">
        <title>Sequencing the genomes of 1000 actinobacteria strains.</title>
        <authorList>
            <person name="Klenk H.-P."/>
        </authorList>
    </citation>
    <scope>NUCLEOTIDE SEQUENCE [LARGE SCALE GENOMIC DNA]</scope>
    <source>
        <strain evidence="7 8">DSM 43173</strain>
    </source>
</reference>
<dbReference type="PROSITE" id="PS50889">
    <property type="entry name" value="S4"/>
    <property type="match status" value="1"/>
</dbReference>
<dbReference type="InterPro" id="IPR036986">
    <property type="entry name" value="S4_RNA-bd_sf"/>
</dbReference>
<dbReference type="EMBL" id="JADBEK010000001">
    <property type="protein sequence ID" value="MBE1592927.1"/>
    <property type="molecule type" value="Genomic_DNA"/>
</dbReference>
<dbReference type="PROSITE" id="PS01149">
    <property type="entry name" value="PSI_RSU"/>
    <property type="match status" value="1"/>
</dbReference>
<keyword evidence="8" id="KW-1185">Reference proteome</keyword>
<dbReference type="EC" id="5.4.99.-" evidence="4"/>
<feature type="region of interest" description="Disordered" evidence="5">
    <location>
        <begin position="1"/>
        <end position="376"/>
    </location>
</feature>
<dbReference type="PANTHER" id="PTHR47683">
    <property type="entry name" value="PSEUDOURIDINE SYNTHASE FAMILY PROTEIN-RELATED"/>
    <property type="match status" value="1"/>
</dbReference>
<dbReference type="Pfam" id="PF23348">
    <property type="entry name" value="RDM3_C"/>
    <property type="match status" value="1"/>
</dbReference>
<dbReference type="InterPro" id="IPR050343">
    <property type="entry name" value="RsuA_PseudoU_synthase"/>
</dbReference>
<feature type="compositionally biased region" description="Basic and acidic residues" evidence="5">
    <location>
        <begin position="360"/>
        <end position="376"/>
    </location>
</feature>
<dbReference type="InterPro" id="IPR042092">
    <property type="entry name" value="PsdUridine_s_RsuA/RluB/E/F_cat"/>
</dbReference>
<dbReference type="InterPro" id="IPR020103">
    <property type="entry name" value="PsdUridine_synth_cat_dom_sf"/>
</dbReference>
<comment type="similarity">
    <text evidence="1 4">Belongs to the pseudouridine synthase RsuA family.</text>
</comment>
<dbReference type="SMART" id="SM00363">
    <property type="entry name" value="S4"/>
    <property type="match status" value="1"/>
</dbReference>
<dbReference type="CDD" id="cd00165">
    <property type="entry name" value="S4"/>
    <property type="match status" value="1"/>
</dbReference>